<keyword evidence="3 8" id="KW-0285">Flavoprotein</keyword>
<protein>
    <recommendedName>
        <fullName evidence="8">Flavin-containing monooxygenase</fullName>
        <ecNumber evidence="8">1.-.-.-</ecNumber>
    </recommendedName>
</protein>
<dbReference type="GO" id="GO:0050661">
    <property type="term" value="F:NADP binding"/>
    <property type="evidence" value="ECO:0007669"/>
    <property type="project" value="InterPro"/>
</dbReference>
<keyword evidence="5" id="KW-0521">NADP</keyword>
<dbReference type="HOGENOM" id="CLU_006909_3_0_1"/>
<evidence type="ECO:0000256" key="2">
    <source>
        <dbReference type="ARBA" id="ARBA00009183"/>
    </source>
</evidence>
<dbReference type="InterPro" id="IPR036188">
    <property type="entry name" value="FAD/NAD-bd_sf"/>
</dbReference>
<dbReference type="Ensembl" id="ENSLACT00000004836.1">
    <property type="protein sequence ID" value="ENSLACP00000004795.1"/>
    <property type="gene ID" value="ENSLACG00000004263.1"/>
</dbReference>
<dbReference type="EMBL" id="AFYH01214498">
    <property type="status" value="NOT_ANNOTATED_CDS"/>
    <property type="molecule type" value="Genomic_DNA"/>
</dbReference>
<reference evidence="9" key="3">
    <citation type="submission" date="2025-09" db="UniProtKB">
        <authorList>
            <consortium name="Ensembl"/>
        </authorList>
    </citation>
    <scope>IDENTIFICATION</scope>
</reference>
<evidence type="ECO:0000313" key="10">
    <source>
        <dbReference type="Proteomes" id="UP000008672"/>
    </source>
</evidence>
<organism evidence="9 10">
    <name type="scientific">Latimeria chalumnae</name>
    <name type="common">Coelacanth</name>
    <dbReference type="NCBI Taxonomy" id="7897"/>
    <lineage>
        <taxon>Eukaryota</taxon>
        <taxon>Metazoa</taxon>
        <taxon>Chordata</taxon>
        <taxon>Craniata</taxon>
        <taxon>Vertebrata</taxon>
        <taxon>Euteleostomi</taxon>
        <taxon>Coelacanthiformes</taxon>
        <taxon>Coelacanthidae</taxon>
        <taxon>Latimeria</taxon>
    </lineage>
</organism>
<dbReference type="eggNOG" id="KOG1399">
    <property type="taxonomic scope" value="Eukaryota"/>
</dbReference>
<dbReference type="Gene3D" id="3.50.50.60">
    <property type="entry name" value="FAD/NAD(P)-binding domain"/>
    <property type="match status" value="2"/>
</dbReference>
<dbReference type="GO" id="GO:0004499">
    <property type="term" value="F:N,N-dimethylaniline monooxygenase activity"/>
    <property type="evidence" value="ECO:0007669"/>
    <property type="project" value="InterPro"/>
</dbReference>
<comment type="cofactor">
    <cofactor evidence="1 8">
        <name>FAD</name>
        <dbReference type="ChEBI" id="CHEBI:57692"/>
    </cofactor>
</comment>
<evidence type="ECO:0000256" key="3">
    <source>
        <dbReference type="ARBA" id="ARBA00022630"/>
    </source>
</evidence>
<accession>H3A574</accession>
<reference evidence="9" key="2">
    <citation type="submission" date="2025-08" db="UniProtKB">
        <authorList>
            <consortium name="Ensembl"/>
        </authorList>
    </citation>
    <scope>IDENTIFICATION</scope>
</reference>
<dbReference type="SUPFAM" id="SSF51905">
    <property type="entry name" value="FAD/NAD(P)-binding domain"/>
    <property type="match status" value="2"/>
</dbReference>
<dbReference type="PIRSF" id="PIRSF000332">
    <property type="entry name" value="FMO"/>
    <property type="match status" value="1"/>
</dbReference>
<reference evidence="10" key="1">
    <citation type="submission" date="2011-08" db="EMBL/GenBank/DDBJ databases">
        <title>The draft genome of Latimeria chalumnae.</title>
        <authorList>
            <person name="Di Palma F."/>
            <person name="Alfoldi J."/>
            <person name="Johnson J."/>
            <person name="Berlin A."/>
            <person name="Gnerre S."/>
            <person name="Jaffe D."/>
            <person name="MacCallum I."/>
            <person name="Young S."/>
            <person name="Walker B.J."/>
            <person name="Lander E."/>
            <person name="Lindblad-Toh K."/>
        </authorList>
    </citation>
    <scope>NUCLEOTIDE SEQUENCE [LARGE SCALE GENOMIC DNA]</scope>
    <source>
        <strain evidence="10">Wild caught</strain>
    </source>
</reference>
<dbReference type="EMBL" id="AFYH01214500">
    <property type="status" value="NOT_ANNOTATED_CDS"/>
    <property type="molecule type" value="Genomic_DNA"/>
</dbReference>
<sequence>MMGTKLQVAVIGGGAAGLCAARHLLSRGDRFAPPVVYEVSDSVGGTWIYTDSVGTDRHGLPVHSSMYRNLRTNLPKEVMAFPGFPFGPHLPSFIHHSDVRRYLEEYAQHYGIGEHIKLFTEYPLPISSSSTRSRSRTLKEEDQKSYHPEEVAIKSFTYIIIRNRHYSDPYIPNVPGMEYFQGQVMHSHEYRTPESFTGKRVVLLGAGPSGIDIALELSQVAQEVILSHSRPPIASPLPGNVIQAPGVDRLSEASVLFQDGTERRADAFILCTGYNYSFPFLAEEVGLKVEGGVVSPLYKYVVHTRFTSLCFIGLCKAVCPFPHFNCQVLFSLAVLDGSCPLPPERELNAATAEELRARLESGFPARHFHKLDSLQWDYNNELAQLGRFEPLSPILKELYENCKAIRGRDLINYKSYNYKISSGSSREWSLLCPQ</sequence>
<keyword evidence="6 8" id="KW-0560">Oxidoreductase</keyword>
<dbReference type="GO" id="GO:0050660">
    <property type="term" value="F:flavin adenine dinucleotide binding"/>
    <property type="evidence" value="ECO:0007669"/>
    <property type="project" value="InterPro"/>
</dbReference>
<dbReference type="InterPro" id="IPR020946">
    <property type="entry name" value="Flavin_mOase-like"/>
</dbReference>
<dbReference type="InParanoid" id="H3A574"/>
<dbReference type="PRINTS" id="PR00370">
    <property type="entry name" value="FMOXYGENASE"/>
</dbReference>
<dbReference type="InterPro" id="IPR000960">
    <property type="entry name" value="Flavin_mOase"/>
</dbReference>
<keyword evidence="4 8" id="KW-0274">FAD</keyword>
<keyword evidence="7 8" id="KW-0503">Monooxygenase</keyword>
<keyword evidence="10" id="KW-1185">Reference proteome</keyword>
<evidence type="ECO:0000256" key="4">
    <source>
        <dbReference type="ARBA" id="ARBA00022827"/>
    </source>
</evidence>
<dbReference type="EMBL" id="AFYH01214499">
    <property type="status" value="NOT_ANNOTATED_CDS"/>
    <property type="molecule type" value="Genomic_DNA"/>
</dbReference>
<evidence type="ECO:0000256" key="7">
    <source>
        <dbReference type="ARBA" id="ARBA00023033"/>
    </source>
</evidence>
<dbReference type="PANTHER" id="PTHR23023">
    <property type="entry name" value="DIMETHYLANILINE MONOOXYGENASE"/>
    <property type="match status" value="1"/>
</dbReference>
<dbReference type="Proteomes" id="UP000008672">
    <property type="component" value="Unassembled WGS sequence"/>
</dbReference>
<evidence type="ECO:0000256" key="1">
    <source>
        <dbReference type="ARBA" id="ARBA00001974"/>
    </source>
</evidence>
<dbReference type="STRING" id="7897.ENSLACP00000004795"/>
<evidence type="ECO:0000256" key="5">
    <source>
        <dbReference type="ARBA" id="ARBA00022857"/>
    </source>
</evidence>
<evidence type="ECO:0000256" key="8">
    <source>
        <dbReference type="RuleBase" id="RU361177"/>
    </source>
</evidence>
<dbReference type="Bgee" id="ENSLACG00000004263">
    <property type="expression patterns" value="Expressed in muscle tissue and 6 other cell types or tissues"/>
</dbReference>
<dbReference type="InterPro" id="IPR050346">
    <property type="entry name" value="FMO-like"/>
</dbReference>
<dbReference type="GeneTree" id="ENSGT00940000164245"/>
<dbReference type="EC" id="1.-.-.-" evidence="8"/>
<dbReference type="FunFam" id="3.50.50.60:FF:000138">
    <property type="entry name" value="Flavin-containing monooxygenase"/>
    <property type="match status" value="1"/>
</dbReference>
<dbReference type="AlphaFoldDB" id="H3A574"/>
<comment type="similarity">
    <text evidence="2 8">Belongs to the FMO family.</text>
</comment>
<proteinExistence type="inferred from homology"/>
<dbReference type="EMBL" id="AFYH01214501">
    <property type="status" value="NOT_ANNOTATED_CDS"/>
    <property type="molecule type" value="Genomic_DNA"/>
</dbReference>
<name>H3A574_LATCH</name>
<dbReference type="Pfam" id="PF00743">
    <property type="entry name" value="FMO-like"/>
    <property type="match status" value="2"/>
</dbReference>
<dbReference type="OMA" id="VEHWRDQ"/>
<evidence type="ECO:0000313" key="9">
    <source>
        <dbReference type="Ensembl" id="ENSLACP00000004795.1"/>
    </source>
</evidence>
<evidence type="ECO:0000256" key="6">
    <source>
        <dbReference type="ARBA" id="ARBA00023002"/>
    </source>
</evidence>